<dbReference type="AlphaFoldDB" id="D0ME33"/>
<dbReference type="RefSeq" id="WP_012842869.1">
    <property type="nucleotide sequence ID" value="NC_013501.1"/>
</dbReference>
<dbReference type="STRING" id="518766.Rmar_0353"/>
<evidence type="ECO:0000313" key="1">
    <source>
        <dbReference type="EMBL" id="ACY47257.1"/>
    </source>
</evidence>
<dbReference type="HOGENOM" id="CLU_1239350_0_0_10"/>
<dbReference type="EMBL" id="CP001807">
    <property type="protein sequence ID" value="ACY47257.1"/>
    <property type="molecule type" value="Genomic_DNA"/>
</dbReference>
<sequence length="223" mass="24342">MKTMLQHTGRIGQALWFALILAIGGWSMTAQAQQTLLDLLTADSPMNLLSDGGFESGLPSYWEPVGDGAEWTRERSRTPEWSLKLSGTGASSWVQSEAIRNWTPRIPGNLELVVGGWVWTEGVNTNPQTDEEKFQLVFTFYNSAGQDLLGGPLVIDVPQDQPSTGGWVQIDNTSLGSLILPEDATSVRIEFRKGSQATGTVYLDDVFVRKADPNAEGWEGGLV</sequence>
<name>D0ME33_RHOM4</name>
<evidence type="ECO:0000313" key="2">
    <source>
        <dbReference type="Proteomes" id="UP000002221"/>
    </source>
</evidence>
<gene>
    <name evidence="1" type="ordered locus">Rmar_0353</name>
</gene>
<accession>D0ME33</accession>
<organism evidence="1 2">
    <name type="scientific">Rhodothermus marinus (strain ATCC 43812 / DSM 4252 / R-10)</name>
    <name type="common">Rhodothermus obamensis</name>
    <dbReference type="NCBI Taxonomy" id="518766"/>
    <lineage>
        <taxon>Bacteria</taxon>
        <taxon>Pseudomonadati</taxon>
        <taxon>Rhodothermota</taxon>
        <taxon>Rhodothermia</taxon>
        <taxon>Rhodothermales</taxon>
        <taxon>Rhodothermaceae</taxon>
        <taxon>Rhodothermus</taxon>
    </lineage>
</organism>
<dbReference type="Gene3D" id="2.60.120.260">
    <property type="entry name" value="Galactose-binding domain-like"/>
    <property type="match status" value="1"/>
</dbReference>
<dbReference type="KEGG" id="rmr:Rmar_0353"/>
<proteinExistence type="predicted"/>
<dbReference type="Proteomes" id="UP000002221">
    <property type="component" value="Chromosome"/>
</dbReference>
<keyword evidence="2" id="KW-1185">Reference proteome</keyword>
<reference evidence="1 2" key="1">
    <citation type="journal article" date="2009" name="Stand. Genomic Sci.">
        <title>Complete genome sequence of Rhodothermus marinus type strain (R-10).</title>
        <authorList>
            <person name="Nolan M."/>
            <person name="Tindall B.J."/>
            <person name="Pomrenke H."/>
            <person name="Lapidus A."/>
            <person name="Copeland A."/>
            <person name="Glavina Del Rio T."/>
            <person name="Lucas S."/>
            <person name="Chen F."/>
            <person name="Tice H."/>
            <person name="Cheng J.F."/>
            <person name="Saunders E."/>
            <person name="Han C."/>
            <person name="Bruce D."/>
            <person name="Goodwin L."/>
            <person name="Chain P."/>
            <person name="Pitluck S."/>
            <person name="Ovchinikova G."/>
            <person name="Pati A."/>
            <person name="Ivanova N."/>
            <person name="Mavromatis K."/>
            <person name="Chen A."/>
            <person name="Palaniappan K."/>
            <person name="Land M."/>
            <person name="Hauser L."/>
            <person name="Chang Y.J."/>
            <person name="Jeffries C.D."/>
            <person name="Brettin T."/>
            <person name="Goker M."/>
            <person name="Bristow J."/>
            <person name="Eisen J.A."/>
            <person name="Markowitz V."/>
            <person name="Hugenholtz P."/>
            <person name="Kyrpides N.C."/>
            <person name="Klenk H.P."/>
            <person name="Detter J.C."/>
        </authorList>
    </citation>
    <scope>NUCLEOTIDE SEQUENCE [LARGE SCALE GENOMIC DNA]</scope>
    <source>
        <strain evidence="2">ATCC 43812 / DSM 4252 / R-10</strain>
    </source>
</reference>
<protein>
    <submittedName>
        <fullName evidence="1">Uncharacterized protein</fullName>
    </submittedName>
</protein>